<comment type="caution">
    <text evidence="2">The sequence shown here is derived from an EMBL/GenBank/DDBJ whole genome shotgun (WGS) entry which is preliminary data.</text>
</comment>
<feature type="coiled-coil region" evidence="1">
    <location>
        <begin position="188"/>
        <end position="222"/>
    </location>
</feature>
<organism evidence="2 4">
    <name type="scientific">Didymodactylos carnosus</name>
    <dbReference type="NCBI Taxonomy" id="1234261"/>
    <lineage>
        <taxon>Eukaryota</taxon>
        <taxon>Metazoa</taxon>
        <taxon>Spiralia</taxon>
        <taxon>Gnathifera</taxon>
        <taxon>Rotifera</taxon>
        <taxon>Eurotatoria</taxon>
        <taxon>Bdelloidea</taxon>
        <taxon>Philodinida</taxon>
        <taxon>Philodinidae</taxon>
        <taxon>Didymodactylos</taxon>
    </lineage>
</organism>
<dbReference type="InterPro" id="IPR011990">
    <property type="entry name" value="TPR-like_helical_dom_sf"/>
</dbReference>
<dbReference type="Proteomes" id="UP000677228">
    <property type="component" value="Unassembled WGS sequence"/>
</dbReference>
<feature type="non-terminal residue" evidence="2">
    <location>
        <position position="261"/>
    </location>
</feature>
<evidence type="ECO:0000256" key="1">
    <source>
        <dbReference type="SAM" id="Coils"/>
    </source>
</evidence>
<sequence length="261" mass="30877">QVVNLPPNHIDIKMSYYKIGDVYCKMEKLEEALERYEIACLDNSQSYMTMHTNLVELYCKRNDYLNATREEEKVLSILREQLPKDIVKIAEDRNNSNLSLSLFETLFTNRINIISGQMFAIFLQDLIFIYLTIGDIYVKKESINDNNNERELNECITMYDKAINLHLKLIMYQDENLTFLIYEKLGNFHEINNNLENAIKNYDNVLEEIKKFDNILEDVKTKKYALYYKLGNFSSIDKKYADLIKYRGQALTELFWLGSDK</sequence>
<dbReference type="EMBL" id="CAJNOK010061949">
    <property type="protein sequence ID" value="CAF1639679.1"/>
    <property type="molecule type" value="Genomic_DNA"/>
</dbReference>
<gene>
    <name evidence="2" type="ORF">OVA965_LOCUS44200</name>
    <name evidence="3" type="ORF">TMI583_LOCUS46847</name>
</gene>
<evidence type="ECO:0000313" key="2">
    <source>
        <dbReference type="EMBL" id="CAF1639679.1"/>
    </source>
</evidence>
<dbReference type="Gene3D" id="1.25.40.10">
    <property type="entry name" value="Tetratricopeptide repeat domain"/>
    <property type="match status" value="2"/>
</dbReference>
<proteinExistence type="predicted"/>
<dbReference type="Proteomes" id="UP000682733">
    <property type="component" value="Unassembled WGS sequence"/>
</dbReference>
<name>A0A8S2G720_9BILA</name>
<accession>A0A8S2G720</accession>
<protein>
    <recommendedName>
        <fullName evidence="5">Tetratricopeptide repeat protein</fullName>
    </recommendedName>
</protein>
<dbReference type="EMBL" id="CAJOBA010088623">
    <property type="protein sequence ID" value="CAF4474252.1"/>
    <property type="molecule type" value="Genomic_DNA"/>
</dbReference>
<feature type="non-terminal residue" evidence="2">
    <location>
        <position position="1"/>
    </location>
</feature>
<evidence type="ECO:0000313" key="4">
    <source>
        <dbReference type="Proteomes" id="UP000677228"/>
    </source>
</evidence>
<dbReference type="AlphaFoldDB" id="A0A8S2G720"/>
<keyword evidence="1" id="KW-0175">Coiled coil</keyword>
<evidence type="ECO:0000313" key="3">
    <source>
        <dbReference type="EMBL" id="CAF4474252.1"/>
    </source>
</evidence>
<evidence type="ECO:0008006" key="5">
    <source>
        <dbReference type="Google" id="ProtNLM"/>
    </source>
</evidence>
<dbReference type="SUPFAM" id="SSF48452">
    <property type="entry name" value="TPR-like"/>
    <property type="match status" value="1"/>
</dbReference>
<reference evidence="2" key="1">
    <citation type="submission" date="2021-02" db="EMBL/GenBank/DDBJ databases">
        <authorList>
            <person name="Nowell W R."/>
        </authorList>
    </citation>
    <scope>NUCLEOTIDE SEQUENCE</scope>
</reference>